<accession>A0A8H7TEI0</accession>
<dbReference type="GO" id="GO:0004558">
    <property type="term" value="F:alpha-1,4-glucosidase activity"/>
    <property type="evidence" value="ECO:0007669"/>
    <property type="project" value="UniProtKB-EC"/>
</dbReference>
<dbReference type="InterPro" id="IPR011013">
    <property type="entry name" value="Gal_mutarotase_sf_dom"/>
</dbReference>
<evidence type="ECO:0000259" key="6">
    <source>
        <dbReference type="Pfam" id="PF01055"/>
    </source>
</evidence>
<dbReference type="Gene3D" id="2.60.40.1760">
    <property type="entry name" value="glycosyl hydrolase (family 31)"/>
    <property type="match status" value="1"/>
</dbReference>
<dbReference type="SUPFAM" id="SSF51445">
    <property type="entry name" value="(Trans)glycosidases"/>
    <property type="match status" value="1"/>
</dbReference>
<dbReference type="PANTHER" id="PTHR22762:SF120">
    <property type="entry name" value="HETEROGLYCAN GLUCOSIDASE 1"/>
    <property type="match status" value="1"/>
</dbReference>
<dbReference type="InterPro" id="IPR048395">
    <property type="entry name" value="Glyco_hydro_31_C"/>
</dbReference>
<keyword evidence="9" id="KW-1185">Reference proteome</keyword>
<dbReference type="Gene3D" id="2.60.40.1180">
    <property type="entry name" value="Golgi alpha-mannosidase II"/>
    <property type="match status" value="1"/>
</dbReference>
<proteinExistence type="inferred from homology"/>
<dbReference type="PANTHER" id="PTHR22762">
    <property type="entry name" value="ALPHA-GLUCOSIDASE"/>
    <property type="match status" value="1"/>
</dbReference>
<sequence length="1050" mass="117617">MGSVQQPNSPNLAGSEDPVNFIPAETFFATANSFSGPREVISTRSTDSKDPKDPLRYAVELTFDDGTVGLIQYVMTTVWRIRYHPAVKSVAEYSDVNTRTIVQDSFASLVDGLQESRVDGTRWSTKLDLAADGSHYTFSTIKYNSQESEGLERNGVTMTTLNIFKSPFSLQAVRSLKQEVTNPAVIRSDSQQIVWQTNEQPFQYGQPYLNLSNITLNVMKTGSSQYLGFGEQGGQTLLKSPSFMNYYCYDNAYANQVYNQGPTDQREPLYHSDPYMIEMNGAPGYANVTATFIDNYSQVCIDLGSTNAGNIGIGVRFGDLDTYILSADQASELIWMQTSLIGRPRLKPRFILGHHQGCYGYRTRQDVENVVSSYRAAQIPLDGMHIDVDFQEQYRTFTWDPLAFPNVQEMFSGLRDKGIMCCTNITPIITLNGGANNNDYPTLKEALDKKYMIPDERYLEGTNGNPYDVRYINYSGNLDKNGIPVANNLNPNDPSSRPEFGDNYNFSENYDSGYPYHGGVSYGGNLGTAGYYLDLNREDIRDFWGKQYKPLFDVGLEFVWQDMTTPAVAVGYGDMKGFPSRLLISTDKCDPADKDRVSPPKQTAIELWALYSYNLHKATYNGLNNLASRANKRNFIIGRGSFAGMHRYAGLWTGDNASTWSFWQVCISQIINLGYSGMSIAGVDMGGFLQDGSNQFCDPDLLIRWYSGAFMLPWYRNHYIARLPGQKLFQEPYQYTNYLNSNPEIQSTQGWLYSSVQPICQYYVQLRYSLVQMLYDSMFENLINGLPIARSLLISDPDDTTLFNESATFLNNEYIIRNALLICPVMDSHTVNNGNRIVYLPLGSKWYDFNLRIDGSYGVALLPYVKGGSVFNYSAYIGNDPAHMPFVTPIYIREGSIIPQLQVRQSLSDTINVNPFTIHVYPGKPTANDGVSRSSAPTGLPQYGSDDSEAKGEYREVKISHNKSGNKRTVTLLNIHDGYNPTALHGETYTIVIWRDPKLESTVPSVTFTDANGQSLAGECSSTYNDSVLATIATVPVSLYRGEININLSY</sequence>
<evidence type="ECO:0000256" key="2">
    <source>
        <dbReference type="ARBA" id="ARBA00007806"/>
    </source>
</evidence>
<dbReference type="GO" id="GO:0030246">
    <property type="term" value="F:carbohydrate binding"/>
    <property type="evidence" value="ECO:0007669"/>
    <property type="project" value="InterPro"/>
</dbReference>
<evidence type="ECO:0000256" key="1">
    <source>
        <dbReference type="ARBA" id="ARBA00001657"/>
    </source>
</evidence>
<evidence type="ECO:0000259" key="7">
    <source>
        <dbReference type="Pfam" id="PF21365"/>
    </source>
</evidence>
<gene>
    <name evidence="8" type="ORF">IFR04_008538</name>
</gene>
<evidence type="ECO:0000313" key="9">
    <source>
        <dbReference type="Proteomes" id="UP000664132"/>
    </source>
</evidence>
<dbReference type="AlphaFoldDB" id="A0A8H7TEI0"/>
<feature type="domain" description="Glycoside hydrolase family 31 TIM barrel" evidence="6">
    <location>
        <begin position="344"/>
        <end position="776"/>
    </location>
</feature>
<name>A0A8H7TEI0_9HELO</name>
<evidence type="ECO:0000256" key="3">
    <source>
        <dbReference type="ARBA" id="ARBA00012741"/>
    </source>
</evidence>
<evidence type="ECO:0000313" key="8">
    <source>
        <dbReference type="EMBL" id="KAG4418329.1"/>
    </source>
</evidence>
<dbReference type="InterPro" id="IPR017853">
    <property type="entry name" value="GH"/>
</dbReference>
<dbReference type="OrthoDB" id="10070917at2759"/>
<comment type="caution">
    <text evidence="8">The sequence shown here is derived from an EMBL/GenBank/DDBJ whole genome shotgun (WGS) entry which is preliminary data.</text>
</comment>
<keyword evidence="4" id="KW-0326">Glycosidase</keyword>
<evidence type="ECO:0000256" key="5">
    <source>
        <dbReference type="SAM" id="MobiDB-lite"/>
    </source>
</evidence>
<comment type="similarity">
    <text evidence="2 4">Belongs to the glycosyl hydrolase 31 family.</text>
</comment>
<dbReference type="Pfam" id="PF01055">
    <property type="entry name" value="Glyco_hydro_31_2nd"/>
    <property type="match status" value="1"/>
</dbReference>
<protein>
    <recommendedName>
        <fullName evidence="3">alpha-glucosidase</fullName>
        <ecNumber evidence="3">3.2.1.20</ecNumber>
    </recommendedName>
</protein>
<feature type="domain" description="Glycosyl hydrolase family 31 C-terminal" evidence="7">
    <location>
        <begin position="785"/>
        <end position="898"/>
    </location>
</feature>
<comment type="catalytic activity">
    <reaction evidence="1">
        <text>Hydrolysis of terminal, non-reducing (1-&gt;4)-linked alpha-D-glucose residues with release of alpha-D-glucose.</text>
        <dbReference type="EC" id="3.2.1.20"/>
    </reaction>
</comment>
<dbReference type="InterPro" id="IPR013780">
    <property type="entry name" value="Glyco_hydro_b"/>
</dbReference>
<evidence type="ECO:0000256" key="4">
    <source>
        <dbReference type="RuleBase" id="RU361185"/>
    </source>
</evidence>
<dbReference type="EC" id="3.2.1.20" evidence="3"/>
<dbReference type="InterPro" id="IPR000322">
    <property type="entry name" value="Glyco_hydro_31_TIM"/>
</dbReference>
<organism evidence="8 9">
    <name type="scientific">Cadophora malorum</name>
    <dbReference type="NCBI Taxonomy" id="108018"/>
    <lineage>
        <taxon>Eukaryota</taxon>
        <taxon>Fungi</taxon>
        <taxon>Dikarya</taxon>
        <taxon>Ascomycota</taxon>
        <taxon>Pezizomycotina</taxon>
        <taxon>Leotiomycetes</taxon>
        <taxon>Helotiales</taxon>
        <taxon>Ploettnerulaceae</taxon>
        <taxon>Cadophora</taxon>
    </lineage>
</organism>
<dbReference type="CDD" id="cd14752">
    <property type="entry name" value="GH31_N"/>
    <property type="match status" value="1"/>
</dbReference>
<dbReference type="EMBL" id="JAFJYH010000131">
    <property type="protein sequence ID" value="KAG4418329.1"/>
    <property type="molecule type" value="Genomic_DNA"/>
</dbReference>
<dbReference type="SUPFAM" id="SSF74650">
    <property type="entry name" value="Galactose mutarotase-like"/>
    <property type="match status" value="1"/>
</dbReference>
<feature type="region of interest" description="Disordered" evidence="5">
    <location>
        <begin position="927"/>
        <end position="951"/>
    </location>
</feature>
<dbReference type="GO" id="GO:0005975">
    <property type="term" value="P:carbohydrate metabolic process"/>
    <property type="evidence" value="ECO:0007669"/>
    <property type="project" value="InterPro"/>
</dbReference>
<dbReference type="Pfam" id="PF21365">
    <property type="entry name" value="Glyco_hydro_31_3rd"/>
    <property type="match status" value="1"/>
</dbReference>
<dbReference type="Gene3D" id="3.20.20.80">
    <property type="entry name" value="Glycosidases"/>
    <property type="match status" value="2"/>
</dbReference>
<reference evidence="8" key="1">
    <citation type="submission" date="2021-02" db="EMBL/GenBank/DDBJ databases">
        <title>Genome sequence Cadophora malorum strain M34.</title>
        <authorList>
            <person name="Stefanovic E."/>
            <person name="Vu D."/>
            <person name="Scully C."/>
            <person name="Dijksterhuis J."/>
            <person name="Roader J."/>
            <person name="Houbraken J."/>
        </authorList>
    </citation>
    <scope>NUCLEOTIDE SEQUENCE</scope>
    <source>
        <strain evidence="8">M34</strain>
    </source>
</reference>
<keyword evidence="4" id="KW-0378">Hydrolase</keyword>
<dbReference type="Proteomes" id="UP000664132">
    <property type="component" value="Unassembled WGS sequence"/>
</dbReference>